<proteinExistence type="predicted"/>
<feature type="region of interest" description="Disordered" evidence="1">
    <location>
        <begin position="61"/>
        <end position="97"/>
    </location>
</feature>
<reference evidence="2" key="1">
    <citation type="submission" date="2025-08" db="UniProtKB">
        <authorList>
            <consortium name="Ensembl"/>
        </authorList>
    </citation>
    <scope>IDENTIFICATION</scope>
</reference>
<organism evidence="2 3">
    <name type="scientific">Apteryx owenii</name>
    <name type="common">Little spotted kiwi</name>
    <dbReference type="NCBI Taxonomy" id="8824"/>
    <lineage>
        <taxon>Eukaryota</taxon>
        <taxon>Metazoa</taxon>
        <taxon>Chordata</taxon>
        <taxon>Craniata</taxon>
        <taxon>Vertebrata</taxon>
        <taxon>Euteleostomi</taxon>
        <taxon>Archelosauria</taxon>
        <taxon>Archosauria</taxon>
        <taxon>Dinosauria</taxon>
        <taxon>Saurischia</taxon>
        <taxon>Theropoda</taxon>
        <taxon>Coelurosauria</taxon>
        <taxon>Aves</taxon>
        <taxon>Palaeognathae</taxon>
        <taxon>Apterygiformes</taxon>
        <taxon>Apterygidae</taxon>
        <taxon>Apteryx</taxon>
    </lineage>
</organism>
<keyword evidence="3" id="KW-1185">Reference proteome</keyword>
<evidence type="ECO:0000256" key="1">
    <source>
        <dbReference type="SAM" id="MobiDB-lite"/>
    </source>
</evidence>
<dbReference type="Ensembl" id="ENSAOWT00000001082.1">
    <property type="protein sequence ID" value="ENSAOWP00000000950.1"/>
    <property type="gene ID" value="ENSAOWG00000000707.1"/>
</dbReference>
<name>A0A8B9S261_APTOW</name>
<dbReference type="AlphaFoldDB" id="A0A8B9S261"/>
<dbReference type="Proteomes" id="UP000694424">
    <property type="component" value="Unplaced"/>
</dbReference>
<evidence type="ECO:0000313" key="2">
    <source>
        <dbReference type="Ensembl" id="ENSAOWP00000000950.1"/>
    </source>
</evidence>
<protein>
    <submittedName>
        <fullName evidence="2">Uncharacterized protein</fullName>
    </submittedName>
</protein>
<accession>A0A8B9S261</accession>
<evidence type="ECO:0000313" key="3">
    <source>
        <dbReference type="Proteomes" id="UP000694424"/>
    </source>
</evidence>
<reference evidence="2" key="2">
    <citation type="submission" date="2025-09" db="UniProtKB">
        <authorList>
            <consortium name="Ensembl"/>
        </authorList>
    </citation>
    <scope>IDENTIFICATION</scope>
</reference>
<sequence length="97" mass="11092">MAEATRPLVLEFIARPILFYTRIVPIKHTAKGRHTRDSLGQRYVLLDYSLHLVQTKCVDRQPKSWQSSVWSQDRRARRNQLPAAEAALPQGTIGGPR</sequence>